<comment type="caution">
    <text evidence="2">The sequence shown here is derived from an EMBL/GenBank/DDBJ whole genome shotgun (WGS) entry which is preliminary data.</text>
</comment>
<organism evidence="2 3">
    <name type="scientific">Volvox reticuliferus</name>
    <dbReference type="NCBI Taxonomy" id="1737510"/>
    <lineage>
        <taxon>Eukaryota</taxon>
        <taxon>Viridiplantae</taxon>
        <taxon>Chlorophyta</taxon>
        <taxon>core chlorophytes</taxon>
        <taxon>Chlorophyceae</taxon>
        <taxon>CS clade</taxon>
        <taxon>Chlamydomonadales</taxon>
        <taxon>Volvocaceae</taxon>
        <taxon>Volvox</taxon>
    </lineage>
</organism>
<feature type="compositionally biased region" description="Pro residues" evidence="1">
    <location>
        <begin position="631"/>
        <end position="641"/>
    </location>
</feature>
<feature type="compositionally biased region" description="Polar residues" evidence="1">
    <location>
        <begin position="545"/>
        <end position="559"/>
    </location>
</feature>
<feature type="region of interest" description="Disordered" evidence="1">
    <location>
        <begin position="529"/>
        <end position="582"/>
    </location>
</feature>
<feature type="compositionally biased region" description="Low complexity" evidence="1">
    <location>
        <begin position="902"/>
        <end position="922"/>
    </location>
</feature>
<feature type="region of interest" description="Disordered" evidence="1">
    <location>
        <begin position="596"/>
        <end position="641"/>
    </location>
</feature>
<feature type="non-terminal residue" evidence="2">
    <location>
        <position position="1289"/>
    </location>
</feature>
<feature type="compositionally biased region" description="Basic and acidic residues" evidence="1">
    <location>
        <begin position="1034"/>
        <end position="1043"/>
    </location>
</feature>
<dbReference type="Proteomes" id="UP000747110">
    <property type="component" value="Unassembled WGS sequence"/>
</dbReference>
<name>A0A8J4C3Z8_9CHLO</name>
<feature type="region of interest" description="Disordered" evidence="1">
    <location>
        <begin position="365"/>
        <end position="433"/>
    </location>
</feature>
<keyword evidence="3" id="KW-1185">Reference proteome</keyword>
<reference evidence="2" key="1">
    <citation type="journal article" date="2021" name="Proc. Natl. Acad. Sci. U.S.A.">
        <title>Three genomes in the algal genus Volvox reveal the fate of a haploid sex-determining region after a transition to homothallism.</title>
        <authorList>
            <person name="Yamamoto K."/>
            <person name="Hamaji T."/>
            <person name="Kawai-Toyooka H."/>
            <person name="Matsuzaki R."/>
            <person name="Takahashi F."/>
            <person name="Nishimura Y."/>
            <person name="Kawachi M."/>
            <person name="Noguchi H."/>
            <person name="Minakuchi Y."/>
            <person name="Umen J.G."/>
            <person name="Toyoda A."/>
            <person name="Nozaki H."/>
        </authorList>
    </citation>
    <scope>NUCLEOTIDE SEQUENCE</scope>
    <source>
        <strain evidence="2">NIES-3786</strain>
    </source>
</reference>
<feature type="region of interest" description="Disordered" evidence="1">
    <location>
        <begin position="179"/>
        <end position="225"/>
    </location>
</feature>
<feature type="region of interest" description="Disordered" evidence="1">
    <location>
        <begin position="1021"/>
        <end position="1221"/>
    </location>
</feature>
<feature type="compositionally biased region" description="Polar residues" evidence="1">
    <location>
        <begin position="1"/>
        <end position="22"/>
    </location>
</feature>
<feature type="compositionally biased region" description="Basic residues" evidence="1">
    <location>
        <begin position="116"/>
        <end position="128"/>
    </location>
</feature>
<sequence length="1289" mass="135732">ARRRGTSPSMTRRGPTSDTAATAGSVRNPRDEGGRGNRVVRYGLYGGPEYGHSAPSSIGDRIVSGSDDDVSAVEEVHPIENQIDNHKGLRQSLRTRRWAKAKGEGIADADAMERRRSVRPSCHRRRRRPSWESRNRRSSPGRCSPSEPCGRGGVSRRVHLTSHSKGEGSSSCLVPAAPVAERRNPSPPPPPTLGLHDNAPGQRHPDQRYSNGQAHGPRVDPAGGSRCTQALQHHIASVTTSSRFDCGGAASTSGRTGSIGCSRAGAADRVCTQLHWPPIQQSPASNACRRSVSGSSECDSFAISACSGATTASTTDTFQRGGCSGMAAAVASSSSAAAANSCAAGSSVSFSGSSPVRAFRTVDDDVQEMEWPRESNTRRRDQYGQVQQQQRQQVKHNQPQNEGQQRHVHMAGGRQPPAIVDGNGGEIEDSSRTQVVHTRISLSDFSQLAAASAADSDLRMTQSTADVKPAAVTAKAAAVSRRVAKDGRLKASGPMGPGDSAPAPPKSTRMHGKSGDAELWELQQNTSLIPRQGKQPRGSEHASRHSTPTQCSPALSRSCSPPPSIVVMQPEAGDEAPEGLNSSFAFPLPAAWTPLRSTTATEPPLHQHQHQQHDQRQIRPTTSMTGGVKPSPTPPPLVPPPVREPTITLSELLAVLHTHLYGEQTDGSGGAALGNFPSGEVGGLAVQTPAAADTPMAPFGETYKPIHNPLFSPQPEDRDLTGQVPNVVRGSMATRQQPQAQQQQLWWAPQLQQQQQQNKQSVLLTQYAAGYGSDYQAAVSLPQPQDRQLRRPHSQLPLEQIQPGPHYAQEGQLQQQVLSPPQQIYCGMDNNSGGNCYSCQPPRSGGQAVPVASTAMDAVIHSEKELLRLLHMLLQPGQQRPLEEAAEAAAARCSSTPQASTSISARVPAPSSVPSSDAAPTSGLDRRPSISLMTLESSRCIQHAAMVAAEAATSAVSEAMSALSRIGYQATTARTRAPAPSDAMDPFCQSTRHHDTSCNAISSVSSDENIRIDVYQTNSCAEHVSSSSRGGRAIGDRRDRSEAKGIVTVPVRRSQQGSLLGRRSGGDYHQRRTTGPQDSLNAATGTGGAASLRPVSEDSGDNGCGGGNAGASTASHTNRRRTYVHAHPGRVGRRGRHVGAMQGGVGAAPGLDLSSRKWATRSDDGGAGSVASHDEGSSDFGGRGGADDVYIGGSGDAVASGNVGSDAPIDPGSAPPCQTGSLQPLMYPATLGNINTEELLRGLAHGAIQTALRQSLQQQLQQYTSGAAAPPAVAVPQQQPLRQPQQDLG</sequence>
<feature type="compositionally biased region" description="Polar residues" evidence="1">
    <location>
        <begin position="1073"/>
        <end position="1084"/>
    </location>
</feature>
<protein>
    <submittedName>
        <fullName evidence="2">Uncharacterized protein</fullName>
    </submittedName>
</protein>
<feature type="region of interest" description="Disordered" evidence="1">
    <location>
        <begin position="101"/>
        <end position="155"/>
    </location>
</feature>
<evidence type="ECO:0000256" key="1">
    <source>
        <dbReference type="SAM" id="MobiDB-lite"/>
    </source>
</evidence>
<evidence type="ECO:0000313" key="3">
    <source>
        <dbReference type="Proteomes" id="UP000747110"/>
    </source>
</evidence>
<feature type="region of interest" description="Disordered" evidence="1">
    <location>
        <begin position="885"/>
        <end position="928"/>
    </location>
</feature>
<feature type="region of interest" description="Disordered" evidence="1">
    <location>
        <begin position="1"/>
        <end position="68"/>
    </location>
</feature>
<gene>
    <name evidence="2" type="ORF">Vretifemale_1583</name>
</gene>
<accession>A0A8J4C3Z8</accession>
<dbReference type="EMBL" id="BNCP01000002">
    <property type="protein sequence ID" value="GIL70919.1"/>
    <property type="molecule type" value="Genomic_DNA"/>
</dbReference>
<feature type="region of interest" description="Disordered" evidence="1">
    <location>
        <begin position="476"/>
        <end position="513"/>
    </location>
</feature>
<feature type="region of interest" description="Disordered" evidence="1">
    <location>
        <begin position="1260"/>
        <end position="1289"/>
    </location>
</feature>
<evidence type="ECO:0000313" key="2">
    <source>
        <dbReference type="EMBL" id="GIL70919.1"/>
    </source>
</evidence>
<feature type="compositionally biased region" description="Basic and acidic residues" evidence="1">
    <location>
        <begin position="370"/>
        <end position="382"/>
    </location>
</feature>
<feature type="compositionally biased region" description="Low complexity" evidence="1">
    <location>
        <begin position="383"/>
        <end position="400"/>
    </location>
</feature>
<feature type="compositionally biased region" description="Basic and acidic residues" evidence="1">
    <location>
        <begin position="101"/>
        <end position="115"/>
    </location>
</feature>
<proteinExistence type="predicted"/>
<feature type="compositionally biased region" description="Basic residues" evidence="1">
    <location>
        <begin position="1117"/>
        <end position="1137"/>
    </location>
</feature>